<feature type="transmembrane region" description="Helical" evidence="2">
    <location>
        <begin position="80"/>
        <end position="97"/>
    </location>
</feature>
<keyword evidence="2" id="KW-0812">Transmembrane</keyword>
<feature type="coiled-coil region" evidence="1">
    <location>
        <begin position="7"/>
        <end position="72"/>
    </location>
</feature>
<proteinExistence type="predicted"/>
<keyword evidence="1" id="KW-0175">Coiled coil</keyword>
<organism evidence="3">
    <name type="scientific">Siphoviridae sp. ctPsO101</name>
    <dbReference type="NCBI Taxonomy" id="2825487"/>
    <lineage>
        <taxon>Viruses</taxon>
        <taxon>Duplodnaviria</taxon>
        <taxon>Heunggongvirae</taxon>
        <taxon>Uroviricota</taxon>
        <taxon>Caudoviricetes</taxon>
    </lineage>
</organism>
<evidence type="ECO:0000256" key="2">
    <source>
        <dbReference type="SAM" id="Phobius"/>
    </source>
</evidence>
<dbReference type="EMBL" id="BK015523">
    <property type="protein sequence ID" value="DAE10965.1"/>
    <property type="molecule type" value="Genomic_DNA"/>
</dbReference>
<evidence type="ECO:0000256" key="1">
    <source>
        <dbReference type="SAM" id="Coils"/>
    </source>
</evidence>
<evidence type="ECO:0000313" key="3">
    <source>
        <dbReference type="EMBL" id="DAE10965.1"/>
    </source>
</evidence>
<keyword evidence="2" id="KW-1133">Transmembrane helix</keyword>
<sequence length="102" mass="11773">MDTTISRAEHEEFAKRIEEENHRQNRRIEILEKNMQQLAALTSSVEKLAYSIEGMVKEQESQGNRLEKLESKDGEKWRSVSSYVITVIIGLVLGYIFQQAGM</sequence>
<name>A0A8S5PWZ2_9CAUD</name>
<reference evidence="3" key="1">
    <citation type="journal article" date="2021" name="Proc. Natl. Acad. Sci. U.S.A.">
        <title>A Catalog of Tens of Thousands of Viruses from Human Metagenomes Reveals Hidden Associations with Chronic Diseases.</title>
        <authorList>
            <person name="Tisza M.J."/>
            <person name="Buck C.B."/>
        </authorList>
    </citation>
    <scope>NUCLEOTIDE SEQUENCE</scope>
    <source>
        <strain evidence="3">CtPsO101</strain>
    </source>
</reference>
<keyword evidence="2" id="KW-0472">Membrane</keyword>
<accession>A0A8S5PWZ2</accession>
<protein>
    <submittedName>
        <fullName evidence="3">Uncharacterized protein</fullName>
    </submittedName>
</protein>